<protein>
    <submittedName>
        <fullName evidence="3">Phenylacetate--CoA ligase family protein</fullName>
    </submittedName>
</protein>
<name>A0ABW2CNU1_9ACTN</name>
<dbReference type="InterPro" id="IPR000873">
    <property type="entry name" value="AMP-dep_synth/lig_dom"/>
</dbReference>
<reference evidence="4" key="1">
    <citation type="journal article" date="2019" name="Int. J. Syst. Evol. Microbiol.">
        <title>The Global Catalogue of Microorganisms (GCM) 10K type strain sequencing project: providing services to taxonomists for standard genome sequencing and annotation.</title>
        <authorList>
            <consortium name="The Broad Institute Genomics Platform"/>
            <consortium name="The Broad Institute Genome Sequencing Center for Infectious Disease"/>
            <person name="Wu L."/>
            <person name="Ma J."/>
        </authorList>
    </citation>
    <scope>NUCLEOTIDE SEQUENCE [LARGE SCALE GENOMIC DNA]</scope>
    <source>
        <strain evidence="4">JCM 3369</strain>
    </source>
</reference>
<dbReference type="InterPro" id="IPR042099">
    <property type="entry name" value="ANL_N_sf"/>
</dbReference>
<dbReference type="EMBL" id="JBHSXS010000011">
    <property type="protein sequence ID" value="MFC6882035.1"/>
    <property type="molecule type" value="Genomic_DNA"/>
</dbReference>
<dbReference type="PANTHER" id="PTHR43845">
    <property type="entry name" value="BLR5969 PROTEIN"/>
    <property type="match status" value="1"/>
</dbReference>
<evidence type="ECO:0000256" key="1">
    <source>
        <dbReference type="SAM" id="MobiDB-lite"/>
    </source>
</evidence>
<dbReference type="PANTHER" id="PTHR43845:SF1">
    <property type="entry name" value="BLR5969 PROTEIN"/>
    <property type="match status" value="1"/>
</dbReference>
<dbReference type="Proteomes" id="UP001596380">
    <property type="component" value="Unassembled WGS sequence"/>
</dbReference>
<dbReference type="Gene3D" id="3.40.50.12780">
    <property type="entry name" value="N-terminal domain of ligase-like"/>
    <property type="match status" value="1"/>
</dbReference>
<sequence>MPMRAFGGAPQPRSRSRPRPRPGDWKSYRELARLQDALLPGALARAARSPFYASRFADGPPADRAGFAALPITTKQDLRDGYPFGLLAVDRTELATYHESSGTAGRPTASYYTAADWAELAERFARKPTGIRPADTFLVRTPYALMITGHMAHAGARSQGATVVPGDNRSLAMPCSRVVRVLHDLAVTLTWSMPSETLLWAAAARAHGLDPATDFPALRALFVGGEPLGGARRRRIEEIWGVPLVEDYGTTETGGLAGECEHGRMHLWADRVLFEVRDPATGRMSAEGSGHLVATPLFREAMPLIRYDLEDEVEVAYDDCPCRWRLPTVRVLGRGARGHAVAGRTVTQHDLEELVYGLPARHGVLFWRARAEPERLVVQMEAPGDQGTAAASRLAAQVRSTLGVPCDVTAVPPGTLVPERVLTAAYDVVKPRSLFGATERWDKAVLYY</sequence>
<proteinExistence type="predicted"/>
<evidence type="ECO:0000259" key="2">
    <source>
        <dbReference type="Pfam" id="PF00501"/>
    </source>
</evidence>
<evidence type="ECO:0000313" key="3">
    <source>
        <dbReference type="EMBL" id="MFC6882035.1"/>
    </source>
</evidence>
<dbReference type="SUPFAM" id="SSF56801">
    <property type="entry name" value="Acetyl-CoA synthetase-like"/>
    <property type="match status" value="1"/>
</dbReference>
<feature type="domain" description="AMP-dependent synthetase/ligase" evidence="2">
    <location>
        <begin position="90"/>
        <end position="260"/>
    </location>
</feature>
<gene>
    <name evidence="3" type="ORF">ACFQKB_19945</name>
</gene>
<keyword evidence="4" id="KW-1185">Reference proteome</keyword>
<keyword evidence="3" id="KW-0436">Ligase</keyword>
<dbReference type="Pfam" id="PF00501">
    <property type="entry name" value="AMP-binding"/>
    <property type="match status" value="1"/>
</dbReference>
<comment type="caution">
    <text evidence="3">The sequence shown here is derived from an EMBL/GenBank/DDBJ whole genome shotgun (WGS) entry which is preliminary data.</text>
</comment>
<dbReference type="RefSeq" id="WP_241684153.1">
    <property type="nucleotide sequence ID" value="NZ_JBHSXS010000011.1"/>
</dbReference>
<organism evidence="3 4">
    <name type="scientific">Actinomadura yumaensis</name>
    <dbReference type="NCBI Taxonomy" id="111807"/>
    <lineage>
        <taxon>Bacteria</taxon>
        <taxon>Bacillati</taxon>
        <taxon>Actinomycetota</taxon>
        <taxon>Actinomycetes</taxon>
        <taxon>Streptosporangiales</taxon>
        <taxon>Thermomonosporaceae</taxon>
        <taxon>Actinomadura</taxon>
    </lineage>
</organism>
<feature type="region of interest" description="Disordered" evidence="1">
    <location>
        <begin position="1"/>
        <end position="26"/>
    </location>
</feature>
<evidence type="ECO:0000313" key="4">
    <source>
        <dbReference type="Proteomes" id="UP001596380"/>
    </source>
</evidence>
<accession>A0ABW2CNU1</accession>
<dbReference type="GO" id="GO:0016874">
    <property type="term" value="F:ligase activity"/>
    <property type="evidence" value="ECO:0007669"/>
    <property type="project" value="UniProtKB-KW"/>
</dbReference>